<dbReference type="InterPro" id="IPR011333">
    <property type="entry name" value="SKP1/BTB/POZ_sf"/>
</dbReference>
<dbReference type="EMBL" id="ML119646">
    <property type="protein sequence ID" value="RPA87760.1"/>
    <property type="molecule type" value="Genomic_DNA"/>
</dbReference>
<dbReference type="Gene3D" id="3.30.710.10">
    <property type="entry name" value="Potassium Channel Kv1.1, Chain A"/>
    <property type="match status" value="1"/>
</dbReference>
<name>A0A3N4IU79_ASCIM</name>
<sequence>MVATSRTFTPPNRSTPNYQTPETAIMATKPMEIAKVNADVIINCTEPKVSSSPAILNLTSTTARNDPADQKRSFLVSSAILSSACEPFNAMFNHGFSESIAPSPSAHRNVSLEDDPHALQIIFSILHYRNQLVPRVMAIEQLYNISSVVDKYNLFEALLPWLDIWCRKIAHKIGVDGTNDEMWMPEGSKTIQATVGKSVKHSDSRWLSISWICRRGPIFRQETEYYMPRLRMMTKEEAFAYGEQEGTLTVARRGDSTDGMNCTGGLGDKKRWVVNPLAGLSDKILEELWEVRQQILDPVVKRLRLFLGVHQQAARKADGSTVCVLQDMTCDLIASGIAHMIFNRLEVRDPTNDKDVEEAIGRFSIFDVARIIRFCTNDALEGMSYHKECHWMADNKELNKEVLQKFKGLEPWGSTRKDKY</sequence>
<evidence type="ECO:0000313" key="1">
    <source>
        <dbReference type="EMBL" id="RPA87760.1"/>
    </source>
</evidence>
<evidence type="ECO:0000313" key="2">
    <source>
        <dbReference type="Proteomes" id="UP000275078"/>
    </source>
</evidence>
<dbReference type="Proteomes" id="UP000275078">
    <property type="component" value="Unassembled WGS sequence"/>
</dbReference>
<reference evidence="1 2" key="1">
    <citation type="journal article" date="2018" name="Nat. Ecol. Evol.">
        <title>Pezizomycetes genomes reveal the molecular basis of ectomycorrhizal truffle lifestyle.</title>
        <authorList>
            <person name="Murat C."/>
            <person name="Payen T."/>
            <person name="Noel B."/>
            <person name="Kuo A."/>
            <person name="Morin E."/>
            <person name="Chen J."/>
            <person name="Kohler A."/>
            <person name="Krizsan K."/>
            <person name="Balestrini R."/>
            <person name="Da Silva C."/>
            <person name="Montanini B."/>
            <person name="Hainaut M."/>
            <person name="Levati E."/>
            <person name="Barry K.W."/>
            <person name="Belfiori B."/>
            <person name="Cichocki N."/>
            <person name="Clum A."/>
            <person name="Dockter R.B."/>
            <person name="Fauchery L."/>
            <person name="Guy J."/>
            <person name="Iotti M."/>
            <person name="Le Tacon F."/>
            <person name="Lindquist E.A."/>
            <person name="Lipzen A."/>
            <person name="Malagnac F."/>
            <person name="Mello A."/>
            <person name="Molinier V."/>
            <person name="Miyauchi S."/>
            <person name="Poulain J."/>
            <person name="Riccioni C."/>
            <person name="Rubini A."/>
            <person name="Sitrit Y."/>
            <person name="Splivallo R."/>
            <person name="Traeger S."/>
            <person name="Wang M."/>
            <person name="Zifcakova L."/>
            <person name="Wipf D."/>
            <person name="Zambonelli A."/>
            <person name="Paolocci F."/>
            <person name="Nowrousian M."/>
            <person name="Ottonello S."/>
            <person name="Baldrian P."/>
            <person name="Spatafora J.W."/>
            <person name="Henrissat B."/>
            <person name="Nagy L.G."/>
            <person name="Aury J.M."/>
            <person name="Wincker P."/>
            <person name="Grigoriev I.V."/>
            <person name="Bonfante P."/>
            <person name="Martin F.M."/>
        </authorList>
    </citation>
    <scope>NUCLEOTIDE SEQUENCE [LARGE SCALE GENOMIC DNA]</scope>
    <source>
        <strain evidence="1 2">RN42</strain>
    </source>
</reference>
<gene>
    <name evidence="1" type="ORF">BJ508DRAFT_64128</name>
</gene>
<proteinExistence type="predicted"/>
<protein>
    <recommendedName>
        <fullName evidence="3">BTB domain-containing protein</fullName>
    </recommendedName>
</protein>
<accession>A0A3N4IU79</accession>
<dbReference type="CDD" id="cd18186">
    <property type="entry name" value="BTB_POZ_ZBTB_KLHL-like"/>
    <property type="match status" value="1"/>
</dbReference>
<evidence type="ECO:0008006" key="3">
    <source>
        <dbReference type="Google" id="ProtNLM"/>
    </source>
</evidence>
<dbReference type="OrthoDB" id="5326346at2759"/>
<keyword evidence="2" id="KW-1185">Reference proteome</keyword>
<organism evidence="1 2">
    <name type="scientific">Ascobolus immersus RN42</name>
    <dbReference type="NCBI Taxonomy" id="1160509"/>
    <lineage>
        <taxon>Eukaryota</taxon>
        <taxon>Fungi</taxon>
        <taxon>Dikarya</taxon>
        <taxon>Ascomycota</taxon>
        <taxon>Pezizomycotina</taxon>
        <taxon>Pezizomycetes</taxon>
        <taxon>Pezizales</taxon>
        <taxon>Ascobolaceae</taxon>
        <taxon>Ascobolus</taxon>
    </lineage>
</organism>
<dbReference type="AlphaFoldDB" id="A0A3N4IU79"/>